<dbReference type="EMBL" id="JAEAOA010002336">
    <property type="protein sequence ID" value="KAK3601287.1"/>
    <property type="molecule type" value="Genomic_DNA"/>
</dbReference>
<comment type="caution">
    <text evidence="1">The sequence shown here is derived from an EMBL/GenBank/DDBJ whole genome shotgun (WGS) entry which is preliminary data.</text>
</comment>
<name>A0AAE0T006_9BIVA</name>
<feature type="non-terminal residue" evidence="1">
    <location>
        <position position="1"/>
    </location>
</feature>
<dbReference type="AlphaFoldDB" id="A0AAE0T006"/>
<proteinExistence type="predicted"/>
<evidence type="ECO:0000313" key="2">
    <source>
        <dbReference type="Proteomes" id="UP001195483"/>
    </source>
</evidence>
<dbReference type="Proteomes" id="UP001195483">
    <property type="component" value="Unassembled WGS sequence"/>
</dbReference>
<evidence type="ECO:0000313" key="1">
    <source>
        <dbReference type="EMBL" id="KAK3601287.1"/>
    </source>
</evidence>
<organism evidence="1 2">
    <name type="scientific">Potamilus streckersoni</name>
    <dbReference type="NCBI Taxonomy" id="2493646"/>
    <lineage>
        <taxon>Eukaryota</taxon>
        <taxon>Metazoa</taxon>
        <taxon>Spiralia</taxon>
        <taxon>Lophotrochozoa</taxon>
        <taxon>Mollusca</taxon>
        <taxon>Bivalvia</taxon>
        <taxon>Autobranchia</taxon>
        <taxon>Heteroconchia</taxon>
        <taxon>Palaeoheterodonta</taxon>
        <taxon>Unionida</taxon>
        <taxon>Unionoidea</taxon>
        <taxon>Unionidae</taxon>
        <taxon>Ambleminae</taxon>
        <taxon>Lampsilini</taxon>
        <taxon>Potamilus</taxon>
    </lineage>
</organism>
<reference evidence="1" key="3">
    <citation type="submission" date="2023-05" db="EMBL/GenBank/DDBJ databases">
        <authorList>
            <person name="Smith C.H."/>
        </authorList>
    </citation>
    <scope>NUCLEOTIDE SEQUENCE</scope>
    <source>
        <strain evidence="1">CHS0354</strain>
        <tissue evidence="1">Mantle</tissue>
    </source>
</reference>
<keyword evidence="2" id="KW-1185">Reference proteome</keyword>
<reference evidence="1" key="2">
    <citation type="journal article" date="2021" name="Genome Biol. Evol.">
        <title>Developing a high-quality reference genome for a parasitic bivalve with doubly uniparental inheritance (Bivalvia: Unionida).</title>
        <authorList>
            <person name="Smith C.H."/>
        </authorList>
    </citation>
    <scope>NUCLEOTIDE SEQUENCE</scope>
    <source>
        <strain evidence="1">CHS0354</strain>
        <tissue evidence="1">Mantle</tissue>
    </source>
</reference>
<accession>A0AAE0T006</accession>
<feature type="non-terminal residue" evidence="1">
    <location>
        <position position="52"/>
    </location>
</feature>
<sequence length="52" mass="5418">ITDDGPTDMLLPGLEITAAYRCGLVTGNARNTASEGLHGIYISEGLDQRGAL</sequence>
<protein>
    <submittedName>
        <fullName evidence="1">Uncharacterized protein</fullName>
    </submittedName>
</protein>
<reference evidence="1" key="1">
    <citation type="journal article" date="2021" name="Genome Biol. Evol.">
        <title>A High-Quality Reference Genome for a Parasitic Bivalve with Doubly Uniparental Inheritance (Bivalvia: Unionida).</title>
        <authorList>
            <person name="Smith C.H."/>
        </authorList>
    </citation>
    <scope>NUCLEOTIDE SEQUENCE</scope>
    <source>
        <strain evidence="1">CHS0354</strain>
    </source>
</reference>
<gene>
    <name evidence="1" type="ORF">CHS0354_040467</name>
</gene>